<name>A0A1I1RRP2_9BACT</name>
<accession>A0A1I1RRP2</accession>
<organism evidence="1 2">
    <name type="scientific">Spirosoma endophyticum</name>
    <dbReference type="NCBI Taxonomy" id="662367"/>
    <lineage>
        <taxon>Bacteria</taxon>
        <taxon>Pseudomonadati</taxon>
        <taxon>Bacteroidota</taxon>
        <taxon>Cytophagia</taxon>
        <taxon>Cytophagales</taxon>
        <taxon>Cytophagaceae</taxon>
        <taxon>Spirosoma</taxon>
    </lineage>
</organism>
<dbReference type="OrthoDB" id="627374at2"/>
<dbReference type="EMBL" id="FOLQ01000004">
    <property type="protein sequence ID" value="SFD34888.1"/>
    <property type="molecule type" value="Genomic_DNA"/>
</dbReference>
<proteinExistence type="predicted"/>
<dbReference type="STRING" id="662367.SAMN05216167_104449"/>
<protein>
    <recommendedName>
        <fullName evidence="3">GAF domain-containing protein</fullName>
    </recommendedName>
</protein>
<evidence type="ECO:0000313" key="1">
    <source>
        <dbReference type="EMBL" id="SFD34888.1"/>
    </source>
</evidence>
<reference evidence="1 2" key="1">
    <citation type="submission" date="2016-10" db="EMBL/GenBank/DDBJ databases">
        <authorList>
            <person name="de Groot N.N."/>
        </authorList>
    </citation>
    <scope>NUCLEOTIDE SEQUENCE [LARGE SCALE GENOMIC DNA]</scope>
    <source>
        <strain evidence="1 2">DSM 26130</strain>
    </source>
</reference>
<dbReference type="Proteomes" id="UP000198598">
    <property type="component" value="Unassembled WGS sequence"/>
</dbReference>
<keyword evidence="2" id="KW-1185">Reference proteome</keyword>
<dbReference type="RefSeq" id="WP_093827103.1">
    <property type="nucleotide sequence ID" value="NZ_FOLQ01000004.1"/>
</dbReference>
<evidence type="ECO:0008006" key="3">
    <source>
        <dbReference type="Google" id="ProtNLM"/>
    </source>
</evidence>
<dbReference type="AlphaFoldDB" id="A0A1I1RRP2"/>
<sequence length="782" mass="90339">METLYKLPKPDELPLQFRLSFRPFVAYLKAQQQAFDAAHGLNELYNFLIAQFTEAIALTEESDQPIDETRLAELFQLATVAVLPLTQTSRDIPYAFGLPIPMTVFQYSSAFRDLQKEFPEFMADIPSQIGMESRKRFIYQLILEKCYGVETAKSKPSFQFQKHKKGQTKYFRIDINISFVEPCIKGTLPPLQPAWIDFASGSAPLPDTIALLPLDQFTFDGFCFFQLEDVTETETIQQLQDTFAHLQSDSEPIIYQRFESALRNLYSQPDLQLSIIPLPQVNGHFVYTPDTNARSIFLRHMGINLNVYNDQVAQKIVQKISQHPMPYLFPTLDGFPEAERQSLKERGIGSFLMYPITTATEVLGILEMGSSQSGAFDESVLTKIERILPLVQELLRYQLNHFNDQIEQLIKKRFTSLQPSVEWKFYEAAWEELRLGQNKNAESRPIPVRFPQVFPLYGAVDIRNSSAERHKAVQQDMANQLAAIEAIFAHPDFPADWARSDELRTQSFQCQHRLIAGLNPEDKLEYARFLSQEVNPYFRLLLPHQPTLEGVLAQYLSQTSETSGLFNQALRQYERSMDWLNSTVNEYINQEEKRLQTIYPHYFERYRTDGTEYTIYVGQSISPDKPFSLDVGRDLFRWQLTSMIEMAQLTHRLLPHLPLPLQTTQLILAHTNTVDISFRQDERRFDVEGSYSIRYEVLKKRIDKAYILGTQERLTQPDTIALVYSHTAEAADYLPFITSLQKNGQLKPGIEYMDLEPMQGIANLRALRVHINYTDDQTEPEK</sequence>
<evidence type="ECO:0000313" key="2">
    <source>
        <dbReference type="Proteomes" id="UP000198598"/>
    </source>
</evidence>
<gene>
    <name evidence="1" type="ORF">SAMN05216167_104449</name>
</gene>